<accession>A0A1B6ERU1</accession>
<feature type="non-terminal residue" evidence="2">
    <location>
        <position position="232"/>
    </location>
</feature>
<evidence type="ECO:0000313" key="2">
    <source>
        <dbReference type="EMBL" id="JAS40691.1"/>
    </source>
</evidence>
<gene>
    <name evidence="2" type="ORF">g.45046</name>
</gene>
<organism evidence="2">
    <name type="scientific">Cuerna arida</name>
    <dbReference type="NCBI Taxonomy" id="1464854"/>
    <lineage>
        <taxon>Eukaryota</taxon>
        <taxon>Metazoa</taxon>
        <taxon>Ecdysozoa</taxon>
        <taxon>Arthropoda</taxon>
        <taxon>Hexapoda</taxon>
        <taxon>Insecta</taxon>
        <taxon>Pterygota</taxon>
        <taxon>Neoptera</taxon>
        <taxon>Paraneoptera</taxon>
        <taxon>Hemiptera</taxon>
        <taxon>Auchenorrhyncha</taxon>
        <taxon>Membracoidea</taxon>
        <taxon>Cicadellidae</taxon>
        <taxon>Cicadellinae</taxon>
        <taxon>Proconiini</taxon>
        <taxon>Cuerna</taxon>
    </lineage>
</organism>
<reference evidence="2" key="1">
    <citation type="submission" date="2015-11" db="EMBL/GenBank/DDBJ databases">
        <title>De novo transcriptome assembly of four potential Pierce s Disease insect vectors from Arizona vineyards.</title>
        <authorList>
            <person name="Tassone E.E."/>
        </authorList>
    </citation>
    <scope>NUCLEOTIDE SEQUENCE</scope>
</reference>
<sequence>DNAIVPIEVVYRTKLVISPSCDSSTVAPQSRQCTFDKILINSNHFTEFGDYERTDKDKENQNLQKKLSPKVKHEFQPLFTREHLTDEIKNSELWQKHFKVSTPPPEMDDKFNLDEDDVHLACFFPQQKMKNNQEEVNTETVEMELKSASPVPTKEPSPSSSQVPELDTTYFLSPTYMKPFAAKNKARDELTDFYLEMRAFKRELKSFNDAPTLGEQMENLSLKLDDFESTMK</sequence>
<evidence type="ECO:0000256" key="1">
    <source>
        <dbReference type="SAM" id="MobiDB-lite"/>
    </source>
</evidence>
<proteinExistence type="predicted"/>
<feature type="non-terminal residue" evidence="2">
    <location>
        <position position="1"/>
    </location>
</feature>
<feature type="region of interest" description="Disordered" evidence="1">
    <location>
        <begin position="212"/>
        <end position="232"/>
    </location>
</feature>
<name>A0A1B6ERU1_9HEMI</name>
<feature type="compositionally biased region" description="Basic and acidic residues" evidence="1">
    <location>
        <begin position="223"/>
        <end position="232"/>
    </location>
</feature>
<feature type="region of interest" description="Disordered" evidence="1">
    <location>
        <begin position="137"/>
        <end position="165"/>
    </location>
</feature>
<dbReference type="EMBL" id="GECZ01029078">
    <property type="protein sequence ID" value="JAS40691.1"/>
    <property type="molecule type" value="Transcribed_RNA"/>
</dbReference>
<dbReference type="AlphaFoldDB" id="A0A1B6ERU1"/>
<protein>
    <submittedName>
        <fullName evidence="2">Uncharacterized protein</fullName>
    </submittedName>
</protein>